<proteinExistence type="predicted"/>
<dbReference type="AlphaFoldDB" id="A0A165LT20"/>
<dbReference type="EMBL" id="LVWG01000027">
    <property type="protein sequence ID" value="KZK74392.1"/>
    <property type="molecule type" value="Genomic_DNA"/>
</dbReference>
<sequence>MLFQLEGLLKAIEKTEALEFLDALELELDRDPRGELQGDVEVGIGAPITSGPGLDGDGTGALNPLLRREREAVEPCLHSKPIEFDGIKPGIVDLFPESEELESVAVAQPVADQVVSRDDFSVAGDVGKADIILIVEAGEADFTPAFGYPR</sequence>
<dbReference type="Proteomes" id="UP000076481">
    <property type="component" value="Unassembled WGS sequence"/>
</dbReference>
<organism evidence="1 2">
    <name type="scientific">Pelodictyon luteolum</name>
    <dbReference type="NCBI Taxonomy" id="1100"/>
    <lineage>
        <taxon>Bacteria</taxon>
        <taxon>Pseudomonadati</taxon>
        <taxon>Chlorobiota</taxon>
        <taxon>Chlorobiia</taxon>
        <taxon>Chlorobiales</taxon>
        <taxon>Chlorobiaceae</taxon>
        <taxon>Chlorobium/Pelodictyon group</taxon>
        <taxon>Pelodictyon</taxon>
    </lineage>
</organism>
<gene>
    <name evidence="1" type="ORF">A3K90_03820</name>
</gene>
<name>A0A165LT20_PELLU</name>
<accession>A0A165LT20</accession>
<evidence type="ECO:0000313" key="2">
    <source>
        <dbReference type="Proteomes" id="UP000076481"/>
    </source>
</evidence>
<evidence type="ECO:0000313" key="1">
    <source>
        <dbReference type="EMBL" id="KZK74392.1"/>
    </source>
</evidence>
<protein>
    <submittedName>
        <fullName evidence="1">Uncharacterized protein</fullName>
    </submittedName>
</protein>
<reference evidence="1 2" key="1">
    <citation type="submission" date="2016-03" db="EMBL/GenBank/DDBJ databases">
        <title>Speciation and ecological success in dimly lit waters: horizontal gene transfer in a green sulfur bacteria bloom unveiled by metagenomic assembly.</title>
        <authorList>
            <person name="Llorens-Mares T."/>
            <person name="Liu Z."/>
            <person name="Allen L.Z."/>
            <person name="Rusch D.B."/>
            <person name="Craig M.T."/>
            <person name="Dupont C.L."/>
            <person name="Bryant D.A."/>
            <person name="Casamayor E.O."/>
        </authorList>
    </citation>
    <scope>NUCLEOTIDE SEQUENCE [LARGE SCALE GENOMIC DNA]</scope>
    <source>
        <strain evidence="1">CIII</strain>
    </source>
</reference>
<comment type="caution">
    <text evidence="1">The sequence shown here is derived from an EMBL/GenBank/DDBJ whole genome shotgun (WGS) entry which is preliminary data.</text>
</comment>